<dbReference type="eggNOG" id="ENOG5030WDP">
    <property type="taxonomic scope" value="Bacteria"/>
</dbReference>
<keyword evidence="4" id="KW-1185">Reference proteome</keyword>
<dbReference type="AlphaFoldDB" id="H2BWH6"/>
<name>H2BWH6_GILLR</name>
<feature type="chain" id="PRO_5003560011" evidence="2">
    <location>
        <begin position="19"/>
        <end position="74"/>
    </location>
</feature>
<gene>
    <name evidence="3" type="ORF">Gilli_1251</name>
</gene>
<feature type="region of interest" description="Disordered" evidence="1">
    <location>
        <begin position="55"/>
        <end position="74"/>
    </location>
</feature>
<evidence type="ECO:0000313" key="3">
    <source>
        <dbReference type="EMBL" id="EHQ01919.1"/>
    </source>
</evidence>
<evidence type="ECO:0000256" key="2">
    <source>
        <dbReference type="SAM" id="SignalP"/>
    </source>
</evidence>
<evidence type="ECO:0000313" key="4">
    <source>
        <dbReference type="Proteomes" id="UP000003844"/>
    </source>
</evidence>
<sequence length="74" mass="7908">MKKSILVLAAAFTFSAFFTSCREVNEEKTEVEISDDMDDVGDDIEDAADDVGDAVNEGVDEVKENTGTGGTDDI</sequence>
<dbReference type="STRING" id="865937.Gilli_1251"/>
<organism evidence="3 4">
    <name type="scientific">Gillisia limnaea (strain DSM 15749 / LMG 21470 / R-8282)</name>
    <dbReference type="NCBI Taxonomy" id="865937"/>
    <lineage>
        <taxon>Bacteria</taxon>
        <taxon>Pseudomonadati</taxon>
        <taxon>Bacteroidota</taxon>
        <taxon>Flavobacteriia</taxon>
        <taxon>Flavobacteriales</taxon>
        <taxon>Flavobacteriaceae</taxon>
        <taxon>Gillisia</taxon>
    </lineage>
</organism>
<dbReference type="RefSeq" id="WP_006988236.1">
    <property type="nucleotide sequence ID" value="NZ_JH594606.1"/>
</dbReference>
<evidence type="ECO:0000256" key="1">
    <source>
        <dbReference type="SAM" id="MobiDB-lite"/>
    </source>
</evidence>
<protein>
    <submittedName>
        <fullName evidence="3">Uncharacterized protein</fullName>
    </submittedName>
</protein>
<accession>H2BWH6</accession>
<dbReference type="PROSITE" id="PS51257">
    <property type="entry name" value="PROKAR_LIPOPROTEIN"/>
    <property type="match status" value="1"/>
</dbReference>
<proteinExistence type="predicted"/>
<dbReference type="HOGENOM" id="CLU_183754_1_2_10"/>
<dbReference type="EMBL" id="JH594606">
    <property type="protein sequence ID" value="EHQ01919.1"/>
    <property type="molecule type" value="Genomic_DNA"/>
</dbReference>
<feature type="signal peptide" evidence="2">
    <location>
        <begin position="1"/>
        <end position="18"/>
    </location>
</feature>
<dbReference type="Proteomes" id="UP000003844">
    <property type="component" value="Unassembled WGS sequence"/>
</dbReference>
<keyword evidence="2" id="KW-0732">Signal</keyword>
<reference evidence="4" key="1">
    <citation type="journal article" date="2012" name="Stand. Genomic Sci.">
        <title>Genome sequence of the Antarctic rhodopsins-containing flavobacterium Gillisia limnaea type strain (R-8282(T)).</title>
        <authorList>
            <person name="Riedel T."/>
            <person name="Held B."/>
            <person name="Nolan M."/>
            <person name="Lucas S."/>
            <person name="Lapidus A."/>
            <person name="Tice H."/>
            <person name="Del Rio T.G."/>
            <person name="Cheng J.F."/>
            <person name="Han C."/>
            <person name="Tapia R."/>
            <person name="Goodwin L.A."/>
            <person name="Pitluck S."/>
            <person name="Liolios K."/>
            <person name="Mavromatis K."/>
            <person name="Pagani I."/>
            <person name="Ivanova N."/>
            <person name="Mikhailova N."/>
            <person name="Pati A."/>
            <person name="Chen A."/>
            <person name="Palaniappan K."/>
            <person name="Land M."/>
            <person name="Rohde M."/>
            <person name="Tindall B.J."/>
            <person name="Detter J.C."/>
            <person name="Goker M."/>
            <person name="Bristow J."/>
            <person name="Eisen J.A."/>
            <person name="Markowitz V."/>
            <person name="Hugenholtz P."/>
            <person name="Kyrpides N.C."/>
            <person name="Klenk H.P."/>
            <person name="Woyke T."/>
        </authorList>
    </citation>
    <scope>NUCLEOTIDE SEQUENCE [LARGE SCALE GENOMIC DNA]</scope>
    <source>
        <strain evidence="4">DSM 15749 / LMG 21470 / R-8282</strain>
    </source>
</reference>